<evidence type="ECO:0008006" key="3">
    <source>
        <dbReference type="Google" id="ProtNLM"/>
    </source>
</evidence>
<dbReference type="OrthoDB" id="1097360at2"/>
<gene>
    <name evidence="1" type="ORF">SAMN02745164_02152</name>
</gene>
<comment type="caution">
    <text evidence="1">The sequence shown here is derived from an EMBL/GenBank/DDBJ whole genome shotgun (WGS) entry which is preliminary data.</text>
</comment>
<dbReference type="Proteomes" id="UP000184334">
    <property type="component" value="Unassembled WGS sequence"/>
</dbReference>
<dbReference type="AlphaFoldDB" id="A0A1M5ACY5"/>
<organism evidence="1 2">
    <name type="scientific">Marinitoga hydrogenitolerans (strain DSM 16785 / JCM 12826 / AT1271)</name>
    <dbReference type="NCBI Taxonomy" id="1122195"/>
    <lineage>
        <taxon>Bacteria</taxon>
        <taxon>Thermotogati</taxon>
        <taxon>Thermotogota</taxon>
        <taxon>Thermotogae</taxon>
        <taxon>Petrotogales</taxon>
        <taxon>Petrotogaceae</taxon>
        <taxon>Marinitoga</taxon>
    </lineage>
</organism>
<evidence type="ECO:0000313" key="1">
    <source>
        <dbReference type="EMBL" id="SHF27752.1"/>
    </source>
</evidence>
<proteinExistence type="predicted"/>
<dbReference type="RefSeq" id="WP_072866024.1">
    <property type="nucleotide sequence ID" value="NZ_FQUI01000057.1"/>
</dbReference>
<keyword evidence="2" id="KW-1185">Reference proteome</keyword>
<protein>
    <recommendedName>
        <fullName evidence="3">DUF4351 domain-containing protein</fullName>
    </recommendedName>
</protein>
<sequence length="86" mass="9975">MFENFVKAIDESLKESFEKGIEKGIFKGEKYMAINIARNLLFKRFGNKITPYLNNLDNLDIKTIEDLTNNIFDITLEDAIKILKNS</sequence>
<name>A0A1M5ACY5_MARH1</name>
<evidence type="ECO:0000313" key="2">
    <source>
        <dbReference type="Proteomes" id="UP000184334"/>
    </source>
</evidence>
<reference evidence="1" key="1">
    <citation type="submission" date="2016-11" db="EMBL/GenBank/DDBJ databases">
        <authorList>
            <person name="Varghese N."/>
            <person name="Submissions S."/>
        </authorList>
    </citation>
    <scope>NUCLEOTIDE SEQUENCE [LARGE SCALE GENOMIC DNA]</scope>
    <source>
        <strain evidence="1">DSM 16785</strain>
    </source>
</reference>
<dbReference type="EMBL" id="FQUI01000057">
    <property type="protein sequence ID" value="SHF27752.1"/>
    <property type="molecule type" value="Genomic_DNA"/>
</dbReference>
<accession>A0A1M5ACY5</accession>